<organism evidence="2 3">
    <name type="scientific">Candidatus Magasanikbacteria bacterium RIFOXYC2_FULL_42_28</name>
    <dbReference type="NCBI Taxonomy" id="1798704"/>
    <lineage>
        <taxon>Bacteria</taxon>
        <taxon>Candidatus Magasanikiibacteriota</taxon>
    </lineage>
</organism>
<keyword evidence="1" id="KW-0472">Membrane</keyword>
<dbReference type="STRING" id="1798704.A3J93_03035"/>
<reference evidence="2 3" key="1">
    <citation type="journal article" date="2016" name="Nat. Commun.">
        <title>Thousands of microbial genomes shed light on interconnected biogeochemical processes in an aquifer system.</title>
        <authorList>
            <person name="Anantharaman K."/>
            <person name="Brown C.T."/>
            <person name="Hug L.A."/>
            <person name="Sharon I."/>
            <person name="Castelle C.J."/>
            <person name="Probst A.J."/>
            <person name="Thomas B.C."/>
            <person name="Singh A."/>
            <person name="Wilkins M.J."/>
            <person name="Karaoz U."/>
            <person name="Brodie E.L."/>
            <person name="Williams K.H."/>
            <person name="Hubbard S.S."/>
            <person name="Banfield J.F."/>
        </authorList>
    </citation>
    <scope>NUCLEOTIDE SEQUENCE [LARGE SCALE GENOMIC DNA]</scope>
</reference>
<dbReference type="Proteomes" id="UP000177907">
    <property type="component" value="Unassembled WGS sequence"/>
</dbReference>
<feature type="transmembrane region" description="Helical" evidence="1">
    <location>
        <begin position="20"/>
        <end position="38"/>
    </location>
</feature>
<gene>
    <name evidence="2" type="ORF">A3J93_03035</name>
</gene>
<dbReference type="EMBL" id="MFQZ01000010">
    <property type="protein sequence ID" value="OGH87482.1"/>
    <property type="molecule type" value="Genomic_DNA"/>
</dbReference>
<keyword evidence="1" id="KW-1133">Transmembrane helix</keyword>
<feature type="transmembrane region" description="Helical" evidence="1">
    <location>
        <begin position="50"/>
        <end position="67"/>
    </location>
</feature>
<accession>A0A1F6NU63</accession>
<evidence type="ECO:0000256" key="1">
    <source>
        <dbReference type="SAM" id="Phobius"/>
    </source>
</evidence>
<name>A0A1F6NU63_9BACT</name>
<feature type="transmembrane region" description="Helical" evidence="1">
    <location>
        <begin position="73"/>
        <end position="91"/>
    </location>
</feature>
<dbReference type="AlphaFoldDB" id="A0A1F6NU63"/>
<protein>
    <submittedName>
        <fullName evidence="2">Uncharacterized protein</fullName>
    </submittedName>
</protein>
<evidence type="ECO:0000313" key="3">
    <source>
        <dbReference type="Proteomes" id="UP000177907"/>
    </source>
</evidence>
<proteinExistence type="predicted"/>
<sequence>MNEEKLNQKEILYNPKNWTFIAFFLGPILPAILYYRNCKLLGETAQGKKVLVGTIIFVLIFLVAATIFSYYSILIILVETIIAVIIAEKLAKTQLQNYEKMKEEMGLRGGRNEAALILLFLAIWITLAFGLPYVAKNYIKNNHTQFKYGDKNIYLLK</sequence>
<feature type="transmembrane region" description="Helical" evidence="1">
    <location>
        <begin position="112"/>
        <end position="135"/>
    </location>
</feature>
<keyword evidence="1" id="KW-0812">Transmembrane</keyword>
<evidence type="ECO:0000313" key="2">
    <source>
        <dbReference type="EMBL" id="OGH87482.1"/>
    </source>
</evidence>
<comment type="caution">
    <text evidence="2">The sequence shown here is derived from an EMBL/GenBank/DDBJ whole genome shotgun (WGS) entry which is preliminary data.</text>
</comment>